<sequence length="448" mass="50380">MGKTCRDVPCISMPDLGKGGAHCSNAHNLLFEEDILLVMNKEITREEAMHLLQEEWGEAKRQFDEKLDRLLEMFSAKEAKSEACEKIGGETSISIRATTTNDAETLPSTLAPPSSTPVKCLRDLPKVTHAKCLMLSFDVKCGTDQTMVMLQTRMEVFMDVPTSIQLMDPFSSRTKTGVKQDTPTPTKCSVKCSRQKNLDALMLVQGQVEWTYAKVVKTILVAAKEDGLFSGVELYKLFPAIVDEDIPETWSVTGAISLQRLSAKRNSYAVHASLASANYWPIMLFELTVYNGCNMDMMPSLIDDKNKFQVQQGMQFFTEASTFILGGAIKMVESFRQNWRCVILKTSQVRTGQVINVVQYDWNHSLHPHIRDQVFCLEGNQIHIKQKITTLVMDCESSTDFSKNIEGKRKCDMILNSEGNLQSVNAKEKVNVQLKNIKEELSHGIQEN</sequence>
<reference evidence="1 2" key="1">
    <citation type="submission" date="2012-08" db="EMBL/GenBank/DDBJ databases">
        <title>Oryza genome evolution.</title>
        <authorList>
            <person name="Wing R.A."/>
        </authorList>
    </citation>
    <scope>NUCLEOTIDE SEQUENCE</scope>
</reference>
<keyword evidence="2" id="KW-1185">Reference proteome</keyword>
<reference evidence="1" key="3">
    <citation type="submission" date="2015-04" db="UniProtKB">
        <authorList>
            <consortium name="EnsemblPlants"/>
        </authorList>
    </citation>
    <scope>IDENTIFICATION</scope>
</reference>
<dbReference type="STRING" id="77586.A0A0D9VGS8"/>
<dbReference type="HOGENOM" id="CLU_611625_0_0_1"/>
<dbReference type="EnsemblPlants" id="LPERR02G15640.1">
    <property type="protein sequence ID" value="LPERR02G15640.1"/>
    <property type="gene ID" value="LPERR02G15640"/>
</dbReference>
<dbReference type="Gramene" id="LPERR02G15640.1">
    <property type="protein sequence ID" value="LPERR02G15640.1"/>
    <property type="gene ID" value="LPERR02G15640"/>
</dbReference>
<evidence type="ECO:0000313" key="1">
    <source>
        <dbReference type="EnsemblPlants" id="LPERR02G15640.1"/>
    </source>
</evidence>
<dbReference type="Proteomes" id="UP000032180">
    <property type="component" value="Chromosome 2"/>
</dbReference>
<accession>A0A0D9VGS8</accession>
<reference evidence="2" key="2">
    <citation type="submission" date="2013-12" db="EMBL/GenBank/DDBJ databases">
        <authorList>
            <person name="Yu Y."/>
            <person name="Lee S."/>
            <person name="de Baynast K."/>
            <person name="Wissotski M."/>
            <person name="Liu L."/>
            <person name="Talag J."/>
            <person name="Goicoechea J."/>
            <person name="Angelova A."/>
            <person name="Jetty R."/>
            <person name="Kudrna D."/>
            <person name="Golser W."/>
            <person name="Rivera L."/>
            <person name="Zhang J."/>
            <person name="Wing R."/>
        </authorList>
    </citation>
    <scope>NUCLEOTIDE SEQUENCE</scope>
</reference>
<organism evidence="1 2">
    <name type="scientific">Leersia perrieri</name>
    <dbReference type="NCBI Taxonomy" id="77586"/>
    <lineage>
        <taxon>Eukaryota</taxon>
        <taxon>Viridiplantae</taxon>
        <taxon>Streptophyta</taxon>
        <taxon>Embryophyta</taxon>
        <taxon>Tracheophyta</taxon>
        <taxon>Spermatophyta</taxon>
        <taxon>Magnoliopsida</taxon>
        <taxon>Liliopsida</taxon>
        <taxon>Poales</taxon>
        <taxon>Poaceae</taxon>
        <taxon>BOP clade</taxon>
        <taxon>Oryzoideae</taxon>
        <taxon>Oryzeae</taxon>
        <taxon>Oryzinae</taxon>
        <taxon>Leersia</taxon>
    </lineage>
</organism>
<name>A0A0D9VGS8_9ORYZ</name>
<evidence type="ECO:0000313" key="2">
    <source>
        <dbReference type="Proteomes" id="UP000032180"/>
    </source>
</evidence>
<proteinExistence type="predicted"/>
<dbReference type="AlphaFoldDB" id="A0A0D9VGS8"/>
<protein>
    <submittedName>
        <fullName evidence="1">Uncharacterized protein</fullName>
    </submittedName>
</protein>